<evidence type="ECO:0000313" key="3">
    <source>
        <dbReference type="Proteomes" id="UP001432322"/>
    </source>
</evidence>
<reference evidence="2" key="1">
    <citation type="submission" date="2023-10" db="EMBL/GenBank/DDBJ databases">
        <title>Genome assembly of Pristionchus species.</title>
        <authorList>
            <person name="Yoshida K."/>
            <person name="Sommer R.J."/>
        </authorList>
    </citation>
    <scope>NUCLEOTIDE SEQUENCE</scope>
    <source>
        <strain evidence="2">RS5133</strain>
    </source>
</reference>
<sequence length="104" mass="11663">MCRLRLRFESTANADAFRANLHIARGMARNLICVDESVARAALAVVSSVAPHDRWKILWRAQLRVPSSDVLDRASSEALSLSSDRQFARRTGNASTHQQDWIDT</sequence>
<name>A0AAV5VNH6_9BILA</name>
<organism evidence="2 3">
    <name type="scientific">Pristionchus fissidentatus</name>
    <dbReference type="NCBI Taxonomy" id="1538716"/>
    <lineage>
        <taxon>Eukaryota</taxon>
        <taxon>Metazoa</taxon>
        <taxon>Ecdysozoa</taxon>
        <taxon>Nematoda</taxon>
        <taxon>Chromadorea</taxon>
        <taxon>Rhabditida</taxon>
        <taxon>Rhabditina</taxon>
        <taxon>Diplogasteromorpha</taxon>
        <taxon>Diplogasteroidea</taxon>
        <taxon>Neodiplogasteridae</taxon>
        <taxon>Pristionchus</taxon>
    </lineage>
</organism>
<protein>
    <submittedName>
        <fullName evidence="2">Uncharacterized protein</fullName>
    </submittedName>
</protein>
<keyword evidence="3" id="KW-1185">Reference proteome</keyword>
<feature type="region of interest" description="Disordered" evidence="1">
    <location>
        <begin position="77"/>
        <end position="104"/>
    </location>
</feature>
<accession>A0AAV5VNH6</accession>
<dbReference type="EMBL" id="BTSY01000003">
    <property type="protein sequence ID" value="GMT21079.1"/>
    <property type="molecule type" value="Genomic_DNA"/>
</dbReference>
<dbReference type="Proteomes" id="UP001432322">
    <property type="component" value="Unassembled WGS sequence"/>
</dbReference>
<dbReference type="AlphaFoldDB" id="A0AAV5VNH6"/>
<evidence type="ECO:0000256" key="1">
    <source>
        <dbReference type="SAM" id="MobiDB-lite"/>
    </source>
</evidence>
<gene>
    <name evidence="2" type="ORF">PFISCL1PPCAC_12376</name>
</gene>
<evidence type="ECO:0000313" key="2">
    <source>
        <dbReference type="EMBL" id="GMT21079.1"/>
    </source>
</evidence>
<comment type="caution">
    <text evidence="2">The sequence shown here is derived from an EMBL/GenBank/DDBJ whole genome shotgun (WGS) entry which is preliminary data.</text>
</comment>
<proteinExistence type="predicted"/>
<feature type="compositionally biased region" description="Polar residues" evidence="1">
    <location>
        <begin position="92"/>
        <end position="104"/>
    </location>
</feature>